<dbReference type="Gene3D" id="3.10.250.10">
    <property type="entry name" value="SRCR-like domain"/>
    <property type="match status" value="1"/>
</dbReference>
<dbReference type="InterPro" id="IPR051560">
    <property type="entry name" value="MAM_domain-containing"/>
</dbReference>
<accession>A0A8K0ESI0</accession>
<dbReference type="Pfam" id="PF00057">
    <property type="entry name" value="Ldl_recept_a"/>
    <property type="match status" value="1"/>
</dbReference>
<evidence type="ECO:0000256" key="11">
    <source>
        <dbReference type="ARBA" id="ARBA00069168"/>
    </source>
</evidence>
<dbReference type="InterPro" id="IPR000998">
    <property type="entry name" value="MAM_dom"/>
</dbReference>
<evidence type="ECO:0000313" key="16">
    <source>
        <dbReference type="EMBL" id="CAH1259358.1"/>
    </source>
</evidence>
<dbReference type="EMBL" id="OV696688">
    <property type="protein sequence ID" value="CAH1259358.1"/>
    <property type="molecule type" value="Genomic_DNA"/>
</dbReference>
<dbReference type="InterPro" id="IPR036055">
    <property type="entry name" value="LDL_receptor-like_sf"/>
</dbReference>
<dbReference type="PROSITE" id="PS50068">
    <property type="entry name" value="LDLRA_2"/>
    <property type="match status" value="1"/>
</dbReference>
<dbReference type="InterPro" id="IPR023415">
    <property type="entry name" value="LDLR_class-A_CS"/>
</dbReference>
<feature type="disulfide bond" evidence="12">
    <location>
        <begin position="270"/>
        <end position="285"/>
    </location>
</feature>
<dbReference type="Proteomes" id="UP000838412">
    <property type="component" value="Chromosome 3"/>
</dbReference>
<dbReference type="SUPFAM" id="SSF49899">
    <property type="entry name" value="Concanavalin A-like lectins/glucanases"/>
    <property type="match status" value="2"/>
</dbReference>
<evidence type="ECO:0000256" key="2">
    <source>
        <dbReference type="ARBA" id="ARBA00022729"/>
    </source>
</evidence>
<keyword evidence="1" id="KW-0645">Protease</keyword>
<dbReference type="Pfam" id="PF00530">
    <property type="entry name" value="SRCR"/>
    <property type="match status" value="1"/>
</dbReference>
<dbReference type="InterPro" id="IPR036772">
    <property type="entry name" value="SRCR-like_dom_sf"/>
</dbReference>
<dbReference type="OrthoDB" id="5985073at2759"/>
<feature type="domain" description="MAM" evidence="14">
    <location>
        <begin position="19"/>
        <end position="138"/>
    </location>
</feature>
<feature type="disulfide bond" evidence="13">
    <location>
        <begin position="183"/>
        <end position="244"/>
    </location>
</feature>
<evidence type="ECO:0000256" key="3">
    <source>
        <dbReference type="ARBA" id="ARBA00022737"/>
    </source>
</evidence>
<dbReference type="Gene3D" id="2.60.120.200">
    <property type="match status" value="2"/>
</dbReference>
<dbReference type="PANTHER" id="PTHR23282">
    <property type="entry name" value="APICAL ENDOSOMAL GLYCOPROTEIN PRECURSOR"/>
    <property type="match status" value="1"/>
</dbReference>
<dbReference type="Pfam" id="PF00629">
    <property type="entry name" value="MAM"/>
    <property type="match status" value="2"/>
</dbReference>
<dbReference type="GO" id="GO:0008236">
    <property type="term" value="F:serine-type peptidase activity"/>
    <property type="evidence" value="ECO:0007669"/>
    <property type="project" value="UniProtKB-KW"/>
</dbReference>
<keyword evidence="7" id="KW-0675">Receptor</keyword>
<dbReference type="CDD" id="cd06263">
    <property type="entry name" value="MAM"/>
    <property type="match status" value="2"/>
</dbReference>
<sequence length="421" mass="47200">MAELNLRRRNFLPSPERVSDNGHYLFTEASDPQHGDVARIISPYILPSLTDSCKVIFFHHMFGYHIGALRVLVQTIESGTPQLVWEQQSQVGDRWVEVEVNLTRYKETIFQVVIEGEIDSYQGDIAIDDISFSSGCERIEEGSVRLADGTTPNEGRVEIYHDGTWGSVCNNGWAGQPSASAACRQRGYKQAVSSGTRYPGPSATPIWLSNVVCAGEEDGLLGCRRSAWDRAGSCTHSMDVSVECAGFRPSCPTVHMECLNGQCVPMDQWCDFTDDCGDHTDEQQCVSYPGRCDFQHSLCDWIQPDRDDVDWVRHSGSTPTSNTGPAADHLGDTNSYYLYLEASDSGHRDKAILAYPHTFRPSSNCKFRFYYHMYGRDVGYLRVFLTTSQGSQNVWELRGDQGNNWHRGVVALTSDRNFQAR</sequence>
<reference evidence="16" key="1">
    <citation type="submission" date="2022-01" db="EMBL/GenBank/DDBJ databases">
        <authorList>
            <person name="Braso-Vives M."/>
        </authorList>
    </citation>
    <scope>NUCLEOTIDE SEQUENCE</scope>
</reference>
<dbReference type="Gene3D" id="4.10.400.10">
    <property type="entry name" value="Low-density Lipoprotein Receptor"/>
    <property type="match status" value="1"/>
</dbReference>
<dbReference type="PROSITE" id="PS50060">
    <property type="entry name" value="MAM_2"/>
    <property type="match status" value="2"/>
</dbReference>
<evidence type="ECO:0000256" key="9">
    <source>
        <dbReference type="ARBA" id="ARBA00058074"/>
    </source>
</evidence>
<comment type="caution">
    <text evidence="13">Lacks conserved residue(s) required for the propagation of feature annotation.</text>
</comment>
<dbReference type="SUPFAM" id="SSF57424">
    <property type="entry name" value="LDL receptor-like module"/>
    <property type="match status" value="1"/>
</dbReference>
<evidence type="ECO:0000256" key="6">
    <source>
        <dbReference type="ARBA" id="ARBA00023157"/>
    </source>
</evidence>
<dbReference type="PRINTS" id="PR00258">
    <property type="entry name" value="SPERACTRCPTR"/>
</dbReference>
<gene>
    <name evidence="16" type="primary">MALRD1</name>
    <name evidence="16" type="ORF">BLAG_LOCUS16688</name>
</gene>
<dbReference type="FunFam" id="3.10.250.10:FF:000007">
    <property type="entry name" value="Soluble scavenger receptor cysteine-rich domain-containing protein SSC5D"/>
    <property type="match status" value="1"/>
</dbReference>
<evidence type="ECO:0000256" key="10">
    <source>
        <dbReference type="ARBA" id="ARBA00064153"/>
    </source>
</evidence>
<feature type="domain" description="MAM" evidence="14">
    <location>
        <begin position="290"/>
        <end position="421"/>
    </location>
</feature>
<organism evidence="16 17">
    <name type="scientific">Branchiostoma lanceolatum</name>
    <name type="common">Common lancelet</name>
    <name type="synonym">Amphioxus lanceolatum</name>
    <dbReference type="NCBI Taxonomy" id="7740"/>
    <lineage>
        <taxon>Eukaryota</taxon>
        <taxon>Metazoa</taxon>
        <taxon>Chordata</taxon>
        <taxon>Cephalochordata</taxon>
        <taxon>Leptocardii</taxon>
        <taxon>Amphioxiformes</taxon>
        <taxon>Branchiostomatidae</taxon>
        <taxon>Branchiostoma</taxon>
    </lineage>
</organism>
<comment type="subunit">
    <text evidence="10">Interacts with LGALS1 and laminin.</text>
</comment>
<dbReference type="PROSITE" id="PS01209">
    <property type="entry name" value="LDLRA_1"/>
    <property type="match status" value="1"/>
</dbReference>
<keyword evidence="4" id="KW-0378">Hydrolase</keyword>
<keyword evidence="5" id="KW-0720">Serine protease</keyword>
<dbReference type="SMART" id="SM00192">
    <property type="entry name" value="LDLa"/>
    <property type="match status" value="1"/>
</dbReference>
<evidence type="ECO:0000256" key="1">
    <source>
        <dbReference type="ARBA" id="ARBA00022670"/>
    </source>
</evidence>
<keyword evidence="8" id="KW-0325">Glycoprotein</keyword>
<feature type="disulfide bond" evidence="12">
    <location>
        <begin position="258"/>
        <end position="276"/>
    </location>
</feature>
<dbReference type="PANTHER" id="PTHR23282:SF146">
    <property type="entry name" value="RT07201P-RELATED"/>
    <property type="match status" value="1"/>
</dbReference>
<keyword evidence="3" id="KW-0677">Repeat</keyword>
<evidence type="ECO:0000259" key="15">
    <source>
        <dbReference type="PROSITE" id="PS50287"/>
    </source>
</evidence>
<proteinExistence type="predicted"/>
<dbReference type="InterPro" id="IPR001190">
    <property type="entry name" value="SRCR"/>
</dbReference>
<evidence type="ECO:0000256" key="8">
    <source>
        <dbReference type="ARBA" id="ARBA00023180"/>
    </source>
</evidence>
<evidence type="ECO:0000313" key="17">
    <source>
        <dbReference type="Proteomes" id="UP000838412"/>
    </source>
</evidence>
<feature type="disulfide bond" evidence="12">
    <location>
        <begin position="251"/>
        <end position="263"/>
    </location>
</feature>
<protein>
    <recommendedName>
        <fullName evidence="11">Soluble scavenger receptor cysteine-rich domain-containing protein SSC5D</fullName>
    </recommendedName>
</protein>
<name>A0A8K0ESI0_BRALA</name>
<evidence type="ECO:0000256" key="12">
    <source>
        <dbReference type="PROSITE-ProRule" id="PRU00124"/>
    </source>
</evidence>
<keyword evidence="2" id="KW-0732">Signal</keyword>
<evidence type="ECO:0000256" key="7">
    <source>
        <dbReference type="ARBA" id="ARBA00023170"/>
    </source>
</evidence>
<feature type="disulfide bond" evidence="13">
    <location>
        <begin position="213"/>
        <end position="223"/>
    </location>
</feature>
<dbReference type="GO" id="GO:0016020">
    <property type="term" value="C:membrane"/>
    <property type="evidence" value="ECO:0007669"/>
    <property type="project" value="InterPro"/>
</dbReference>
<dbReference type="GO" id="GO:0006508">
    <property type="term" value="P:proteolysis"/>
    <property type="evidence" value="ECO:0007669"/>
    <property type="project" value="UniProtKB-KW"/>
</dbReference>
<dbReference type="PROSITE" id="PS50287">
    <property type="entry name" value="SRCR_2"/>
    <property type="match status" value="1"/>
</dbReference>
<keyword evidence="6 13" id="KW-1015">Disulfide bond</keyword>
<dbReference type="InterPro" id="IPR013320">
    <property type="entry name" value="ConA-like_dom_sf"/>
</dbReference>
<keyword evidence="17" id="KW-1185">Reference proteome</keyword>
<dbReference type="SUPFAM" id="SSF56487">
    <property type="entry name" value="SRCR-like"/>
    <property type="match status" value="1"/>
</dbReference>
<evidence type="ECO:0000256" key="13">
    <source>
        <dbReference type="PROSITE-ProRule" id="PRU00196"/>
    </source>
</evidence>
<dbReference type="AlphaFoldDB" id="A0A8K0ESI0"/>
<evidence type="ECO:0000259" key="14">
    <source>
        <dbReference type="PROSITE" id="PS50060"/>
    </source>
</evidence>
<comment type="function">
    <text evidence="9">Binds to extracellular matrix proteins. Binds to pathogen-associated molecular patterns (PAMPs) present on the cell walls of Gram-positive and Gram-negative bacteria and fungi, behaving as a pattern recognition receptor (PRR). Induces bacterial and fungal aggregation and subsequent inhibition of PAMP-induced cytokine release. Does not possess intrinsic bactericidal activity. May play a role in the innate defense and homeostasis of certain epithelial surfaces.</text>
</comment>
<dbReference type="InterPro" id="IPR002172">
    <property type="entry name" value="LDrepeatLR_classA_rpt"/>
</dbReference>
<dbReference type="SMART" id="SM00137">
    <property type="entry name" value="MAM"/>
    <property type="match status" value="2"/>
</dbReference>
<evidence type="ECO:0000256" key="4">
    <source>
        <dbReference type="ARBA" id="ARBA00022801"/>
    </source>
</evidence>
<dbReference type="SMART" id="SM00202">
    <property type="entry name" value="SR"/>
    <property type="match status" value="1"/>
</dbReference>
<evidence type="ECO:0000256" key="5">
    <source>
        <dbReference type="ARBA" id="ARBA00022825"/>
    </source>
</evidence>
<feature type="domain" description="SRCR" evidence="15">
    <location>
        <begin position="144"/>
        <end position="245"/>
    </location>
</feature>
<dbReference type="CDD" id="cd00112">
    <property type="entry name" value="LDLa"/>
    <property type="match status" value="1"/>
</dbReference>